<proteinExistence type="inferred from homology"/>
<keyword evidence="2" id="KW-0624">Polysaccharide degradation</keyword>
<accession>A0ABS2AG27</accession>
<gene>
    <name evidence="3" type="ORF">JIG36_24695</name>
</gene>
<dbReference type="Gene3D" id="2.60.120.180">
    <property type="match status" value="1"/>
</dbReference>
<keyword evidence="2" id="KW-0378">Hydrolase</keyword>
<reference evidence="3 4" key="1">
    <citation type="submission" date="2021-01" db="EMBL/GenBank/DDBJ databases">
        <title>Actinoplanes sp. nov. LDG1-06 isolated from lichen.</title>
        <authorList>
            <person name="Saeng-In P."/>
            <person name="Phongsopitanun W."/>
            <person name="Kanchanasin P."/>
            <person name="Yuki M."/>
            <person name="Kudo T."/>
            <person name="Ohkuma M."/>
            <person name="Tanasupawat S."/>
        </authorList>
    </citation>
    <scope>NUCLEOTIDE SEQUENCE [LARGE SCALE GENOMIC DNA]</scope>
    <source>
        <strain evidence="3 4">LDG1-06</strain>
    </source>
</reference>
<dbReference type="InterPro" id="IPR035992">
    <property type="entry name" value="Ricin_B-like_lectins"/>
</dbReference>
<dbReference type="Pfam" id="PF01670">
    <property type="entry name" value="Glyco_hydro_12"/>
    <property type="match status" value="1"/>
</dbReference>
<evidence type="ECO:0000313" key="3">
    <source>
        <dbReference type="EMBL" id="MBM2618761.1"/>
    </source>
</evidence>
<keyword evidence="2" id="KW-0119">Carbohydrate metabolism</keyword>
<comment type="caution">
    <text evidence="3">The sequence shown here is derived from an EMBL/GenBank/DDBJ whole genome shotgun (WGS) entry which is preliminary data.</text>
</comment>
<protein>
    <submittedName>
        <fullName evidence="3">Ricin-type beta-trefoil lectin domain protein</fullName>
    </submittedName>
</protein>
<dbReference type="PANTHER" id="PTHR34002:SF9">
    <property type="entry name" value="XYLOGLUCAN-SPECIFIC ENDO-BETA-1,4-GLUCANASE A"/>
    <property type="match status" value="1"/>
</dbReference>
<comment type="similarity">
    <text evidence="1 2">Belongs to the glycosyl hydrolase 12 (cellulase H) family.</text>
</comment>
<evidence type="ECO:0000256" key="1">
    <source>
        <dbReference type="ARBA" id="ARBA00005519"/>
    </source>
</evidence>
<dbReference type="SUPFAM" id="SSF49899">
    <property type="entry name" value="Concanavalin A-like lectins/glucanases"/>
    <property type="match status" value="1"/>
</dbReference>
<dbReference type="InterPro" id="IPR013320">
    <property type="entry name" value="ConA-like_dom_sf"/>
</dbReference>
<dbReference type="PANTHER" id="PTHR34002">
    <property type="entry name" value="BLR1656 PROTEIN"/>
    <property type="match status" value="1"/>
</dbReference>
<evidence type="ECO:0000313" key="4">
    <source>
        <dbReference type="Proteomes" id="UP000632138"/>
    </source>
</evidence>
<dbReference type="EMBL" id="JAENHP010000008">
    <property type="protein sequence ID" value="MBM2618761.1"/>
    <property type="molecule type" value="Genomic_DNA"/>
</dbReference>
<sequence length="199" mass="21777">MRTFLVGLRVASGLPVRVRDLGDPRATFTITTADSGEWDAAFDLWFDAPANPPGQNYGAELMIWTNHRGRPQPIGSRVGPVNLEGGTWDVWIGNIGWNVISYVRTTPANTMANFSVKAFTSDAVGRGQIDPAWFMTSGQAGFEPPVQQWTCLNNGAQQWQQTNGNLRNPQSNCCLDADPWGTTNGTRLPARHCSRSGAR</sequence>
<name>A0ABS2AG27_9ACTN</name>
<keyword evidence="4" id="KW-1185">Reference proteome</keyword>
<dbReference type="RefSeq" id="WP_203378776.1">
    <property type="nucleotide sequence ID" value="NZ_JAENHP010000008.1"/>
</dbReference>
<dbReference type="InterPro" id="IPR013319">
    <property type="entry name" value="GH11/12"/>
</dbReference>
<dbReference type="Proteomes" id="UP000632138">
    <property type="component" value="Unassembled WGS sequence"/>
</dbReference>
<evidence type="ECO:0000256" key="2">
    <source>
        <dbReference type="RuleBase" id="RU361163"/>
    </source>
</evidence>
<keyword evidence="2" id="KW-0326">Glycosidase</keyword>
<organism evidence="3 4">
    <name type="scientific">Paractinoplanes ovalisporus</name>
    <dbReference type="NCBI Taxonomy" id="2810368"/>
    <lineage>
        <taxon>Bacteria</taxon>
        <taxon>Bacillati</taxon>
        <taxon>Actinomycetota</taxon>
        <taxon>Actinomycetes</taxon>
        <taxon>Micromonosporales</taxon>
        <taxon>Micromonosporaceae</taxon>
        <taxon>Paractinoplanes</taxon>
    </lineage>
</organism>
<dbReference type="InterPro" id="IPR002594">
    <property type="entry name" value="GH12"/>
</dbReference>
<dbReference type="SUPFAM" id="SSF50370">
    <property type="entry name" value="Ricin B-like lectins"/>
    <property type="match status" value="1"/>
</dbReference>